<evidence type="ECO:0000256" key="1">
    <source>
        <dbReference type="ARBA" id="ARBA00009437"/>
    </source>
</evidence>
<dbReference type="Proteomes" id="UP001595823">
    <property type="component" value="Unassembled WGS sequence"/>
</dbReference>
<dbReference type="Pfam" id="PF00126">
    <property type="entry name" value="HTH_1"/>
    <property type="match status" value="1"/>
</dbReference>
<name>A0ABV8TW22_9ACTN</name>
<keyword evidence="2" id="KW-0805">Transcription regulation</keyword>
<evidence type="ECO:0000259" key="5">
    <source>
        <dbReference type="PROSITE" id="PS50931"/>
    </source>
</evidence>
<dbReference type="Gene3D" id="1.10.10.10">
    <property type="entry name" value="Winged helix-like DNA-binding domain superfamily/Winged helix DNA-binding domain"/>
    <property type="match status" value="1"/>
</dbReference>
<dbReference type="RefSeq" id="WP_380618935.1">
    <property type="nucleotide sequence ID" value="NZ_JBHSDK010000010.1"/>
</dbReference>
<proteinExistence type="inferred from homology"/>
<reference evidence="7" key="1">
    <citation type="journal article" date="2019" name="Int. J. Syst. Evol. Microbiol.">
        <title>The Global Catalogue of Microorganisms (GCM) 10K type strain sequencing project: providing services to taxonomists for standard genome sequencing and annotation.</title>
        <authorList>
            <consortium name="The Broad Institute Genomics Platform"/>
            <consortium name="The Broad Institute Genome Sequencing Center for Infectious Disease"/>
            <person name="Wu L."/>
            <person name="Ma J."/>
        </authorList>
    </citation>
    <scope>NUCLEOTIDE SEQUENCE [LARGE SCALE GENOMIC DNA]</scope>
    <source>
        <strain evidence="7">IBRC-M 10908</strain>
    </source>
</reference>
<dbReference type="SUPFAM" id="SSF53850">
    <property type="entry name" value="Periplasmic binding protein-like II"/>
    <property type="match status" value="1"/>
</dbReference>
<keyword evidence="7" id="KW-1185">Reference proteome</keyword>
<dbReference type="EMBL" id="JBHSDK010000010">
    <property type="protein sequence ID" value="MFC4334842.1"/>
    <property type="molecule type" value="Genomic_DNA"/>
</dbReference>
<dbReference type="PANTHER" id="PTHR30126:SF100">
    <property type="entry name" value="LYSR-FAMILY TRANSCRIPTIONAL REGULATOR"/>
    <property type="match status" value="1"/>
</dbReference>
<dbReference type="SUPFAM" id="SSF46785">
    <property type="entry name" value="Winged helix' DNA-binding domain"/>
    <property type="match status" value="1"/>
</dbReference>
<dbReference type="PANTHER" id="PTHR30126">
    <property type="entry name" value="HTH-TYPE TRANSCRIPTIONAL REGULATOR"/>
    <property type="match status" value="1"/>
</dbReference>
<feature type="domain" description="HTH lysR-type" evidence="5">
    <location>
        <begin position="1"/>
        <end position="58"/>
    </location>
</feature>
<dbReference type="PRINTS" id="PR00039">
    <property type="entry name" value="HTHLYSR"/>
</dbReference>
<dbReference type="InterPro" id="IPR005119">
    <property type="entry name" value="LysR_subst-bd"/>
</dbReference>
<dbReference type="CDD" id="cd05466">
    <property type="entry name" value="PBP2_LTTR_substrate"/>
    <property type="match status" value="1"/>
</dbReference>
<dbReference type="Gene3D" id="3.40.190.290">
    <property type="match status" value="1"/>
</dbReference>
<sequence>MELRQLETFQTVAEHLSFTKAAARLNYAQSTVTGQIKALESSLKATLFDRRGGTIRLTDEGRRILSYAERMLALADEARASVAEPADLEGSLVVGTMESITSYRMRDLLELFHHRYPGVRLFLRPSLCAETCEALHNGDYDLGFLMEDTTSFPGLDGVTLVREELDLVAAPSHELAGRPLDTADLLDQAILVPERGCAFRDLFEKELTSGGAAPSLMELGTVEAVKRGVASGLGIALLPRMTLEEETVKGDLVRLDWRPPFTLHSQLVWREDRRLTPVQRLFVEQTVRAMREQEPALAPPPVY</sequence>
<keyword evidence="3" id="KW-0238">DNA-binding</keyword>
<dbReference type="InterPro" id="IPR000847">
    <property type="entry name" value="LysR_HTH_N"/>
</dbReference>
<gene>
    <name evidence="6" type="ORF">ACFPET_06490</name>
</gene>
<dbReference type="Pfam" id="PF03466">
    <property type="entry name" value="LysR_substrate"/>
    <property type="match status" value="1"/>
</dbReference>
<comment type="caution">
    <text evidence="6">The sequence shown here is derived from an EMBL/GenBank/DDBJ whole genome shotgun (WGS) entry which is preliminary data.</text>
</comment>
<dbReference type="InterPro" id="IPR036390">
    <property type="entry name" value="WH_DNA-bd_sf"/>
</dbReference>
<evidence type="ECO:0000313" key="7">
    <source>
        <dbReference type="Proteomes" id="UP001595823"/>
    </source>
</evidence>
<organism evidence="6 7">
    <name type="scientific">Salininema proteolyticum</name>
    <dbReference type="NCBI Taxonomy" id="1607685"/>
    <lineage>
        <taxon>Bacteria</taxon>
        <taxon>Bacillati</taxon>
        <taxon>Actinomycetota</taxon>
        <taxon>Actinomycetes</taxon>
        <taxon>Glycomycetales</taxon>
        <taxon>Glycomycetaceae</taxon>
        <taxon>Salininema</taxon>
    </lineage>
</organism>
<dbReference type="InterPro" id="IPR036388">
    <property type="entry name" value="WH-like_DNA-bd_sf"/>
</dbReference>
<evidence type="ECO:0000313" key="6">
    <source>
        <dbReference type="EMBL" id="MFC4334842.1"/>
    </source>
</evidence>
<evidence type="ECO:0000256" key="3">
    <source>
        <dbReference type="ARBA" id="ARBA00023125"/>
    </source>
</evidence>
<dbReference type="PROSITE" id="PS50931">
    <property type="entry name" value="HTH_LYSR"/>
    <property type="match status" value="1"/>
</dbReference>
<accession>A0ABV8TW22</accession>
<keyword evidence="4" id="KW-0804">Transcription</keyword>
<comment type="similarity">
    <text evidence="1">Belongs to the LysR transcriptional regulatory family.</text>
</comment>
<evidence type="ECO:0000256" key="2">
    <source>
        <dbReference type="ARBA" id="ARBA00023015"/>
    </source>
</evidence>
<protein>
    <submittedName>
        <fullName evidence="6">LysR family transcriptional regulator</fullName>
    </submittedName>
</protein>
<evidence type="ECO:0000256" key="4">
    <source>
        <dbReference type="ARBA" id="ARBA00023163"/>
    </source>
</evidence>